<dbReference type="InterPro" id="IPR032675">
    <property type="entry name" value="LRR_dom_sf"/>
</dbReference>
<name>A0ABM1EN34_PRICU</name>
<dbReference type="GeneID" id="106813873"/>
<dbReference type="InterPro" id="IPR043313">
    <property type="entry name" value="LRMDA"/>
</dbReference>
<dbReference type="InterPro" id="IPR001611">
    <property type="entry name" value="Leu-rich_rpt"/>
</dbReference>
<sequence>NFVFDSEESNEDWPNKYENTLHVFNPNAVFFSEGSKLSYIGQNCEEIPQELAELYGHRVLQLDLGHNLISDVGKLNTQFPSLQELILDSNCIGDSLNVPPLPRLTTLTLNKNQISDLESFLDKVAHRLPSLSYLSLLGNAACPNQLSSVDADEEDYQRYRYFVIYKLPKLKFLDFKPVSKGELEEALKRGVYTKVIRYWPNEEVDADSGSSPESASKLTPLPSQTRNNDHYAIFGQSKYVYYGRHSEGNRFIRNHDL</sequence>
<reference evidence="3" key="1">
    <citation type="submission" date="2025-08" db="UniProtKB">
        <authorList>
            <consortium name="RefSeq"/>
        </authorList>
    </citation>
    <scope>IDENTIFICATION</scope>
</reference>
<feature type="region of interest" description="Disordered" evidence="1">
    <location>
        <begin position="204"/>
        <end position="224"/>
    </location>
</feature>
<dbReference type="RefSeq" id="XP_014673605.1">
    <property type="nucleotide sequence ID" value="XM_014818119.1"/>
</dbReference>
<proteinExistence type="predicted"/>
<dbReference type="SUPFAM" id="SSF52058">
    <property type="entry name" value="L domain-like"/>
    <property type="match status" value="1"/>
</dbReference>
<dbReference type="PANTHER" id="PTHR46282">
    <property type="entry name" value="LEUCINE-RICH MELANOCYTE DIFFERENTIATION-ASSOCIATED PROTEIN"/>
    <property type="match status" value="1"/>
</dbReference>
<evidence type="ECO:0000313" key="3">
    <source>
        <dbReference type="RefSeq" id="XP_014673605.1"/>
    </source>
</evidence>
<protein>
    <submittedName>
        <fullName evidence="3">Leucine-rich repeat-containing protein C10orf11 homolog</fullName>
    </submittedName>
</protein>
<dbReference type="Proteomes" id="UP000695022">
    <property type="component" value="Unplaced"/>
</dbReference>
<organism evidence="2 3">
    <name type="scientific">Priapulus caudatus</name>
    <name type="common">Priapulid worm</name>
    <dbReference type="NCBI Taxonomy" id="37621"/>
    <lineage>
        <taxon>Eukaryota</taxon>
        <taxon>Metazoa</taxon>
        <taxon>Ecdysozoa</taxon>
        <taxon>Scalidophora</taxon>
        <taxon>Priapulida</taxon>
        <taxon>Priapulimorpha</taxon>
        <taxon>Priapulimorphida</taxon>
        <taxon>Priapulidae</taxon>
        <taxon>Priapulus</taxon>
    </lineage>
</organism>
<feature type="non-terminal residue" evidence="3">
    <location>
        <position position="1"/>
    </location>
</feature>
<gene>
    <name evidence="3" type="primary">LOC106813873</name>
</gene>
<evidence type="ECO:0000256" key="1">
    <source>
        <dbReference type="SAM" id="MobiDB-lite"/>
    </source>
</evidence>
<evidence type="ECO:0000313" key="2">
    <source>
        <dbReference type="Proteomes" id="UP000695022"/>
    </source>
</evidence>
<feature type="compositionally biased region" description="Polar residues" evidence="1">
    <location>
        <begin position="208"/>
        <end position="224"/>
    </location>
</feature>
<accession>A0ABM1EN34</accession>
<dbReference type="PROSITE" id="PS51450">
    <property type="entry name" value="LRR"/>
    <property type="match status" value="1"/>
</dbReference>
<keyword evidence="2" id="KW-1185">Reference proteome</keyword>
<dbReference type="PANTHER" id="PTHR46282:SF2">
    <property type="entry name" value="LEUCINE-RICH MELANOCYTE DIFFERENTIATION-ASSOCIATED PROTEIN"/>
    <property type="match status" value="1"/>
</dbReference>
<dbReference type="Gene3D" id="3.80.10.10">
    <property type="entry name" value="Ribonuclease Inhibitor"/>
    <property type="match status" value="1"/>
</dbReference>